<accession>A0A6M6DMX6</accession>
<reference evidence="1 2" key="1">
    <citation type="submission" date="2019-10" db="EMBL/GenBank/DDBJ databases">
        <title>Complete genome sequences for adaption low water activity.</title>
        <authorList>
            <person name="Zhao L."/>
            <person name="Zhong J."/>
        </authorList>
    </citation>
    <scope>NUCLEOTIDE SEQUENCE [LARGE SCALE GENOMIC DNA]</scope>
    <source>
        <strain evidence="1 2">FDU301</strain>
        <plasmid evidence="2">pfdu301f</plasmid>
    </source>
</reference>
<sequence length="74" mass="9718">MYNYYQPEVNPNDLQHFYLYDSFYRQQQPQYHQQQYHQQPYHHPRPPRCRWVQECRWVRRCYPRDEFYTDGYDY</sequence>
<dbReference type="AlphaFoldDB" id="A0A6M6DMX6"/>
<name>A0A6M6DMX6_PRIMG</name>
<proteinExistence type="predicted"/>
<geneLocation type="plasmid" evidence="2">
    <name>pfdu301f</name>
</geneLocation>
<evidence type="ECO:0000313" key="2">
    <source>
        <dbReference type="Proteomes" id="UP000501076"/>
    </source>
</evidence>
<evidence type="ECO:0000313" key="1">
    <source>
        <dbReference type="EMBL" id="QJX74706.1"/>
    </source>
</evidence>
<organism evidence="1 2">
    <name type="scientific">Priestia megaterium</name>
    <name type="common">Bacillus megaterium</name>
    <dbReference type="NCBI Taxonomy" id="1404"/>
    <lineage>
        <taxon>Bacteria</taxon>
        <taxon>Bacillati</taxon>
        <taxon>Bacillota</taxon>
        <taxon>Bacilli</taxon>
        <taxon>Bacillales</taxon>
        <taxon>Bacillaceae</taxon>
        <taxon>Priestia</taxon>
    </lineage>
</organism>
<dbReference type="Proteomes" id="UP000501076">
    <property type="component" value="Plasmid pFDU301F"/>
</dbReference>
<gene>
    <name evidence="1" type="ORF">FDZ14_00375</name>
</gene>
<keyword evidence="1" id="KW-0614">Plasmid</keyword>
<dbReference type="EMBL" id="CP045268">
    <property type="protein sequence ID" value="QJX74706.1"/>
    <property type="molecule type" value="Genomic_DNA"/>
</dbReference>
<protein>
    <submittedName>
        <fullName evidence="1">Uncharacterized protein</fullName>
    </submittedName>
</protein>